<reference evidence="3" key="2">
    <citation type="journal article" date="2021" name="Front. Microbiol.">
        <title>Comprehensive Comparative Genomics and Phenotyping of Methylobacterium Species.</title>
        <authorList>
            <person name="Alessa O."/>
            <person name="Ogura Y."/>
            <person name="Fujitani Y."/>
            <person name="Takami H."/>
            <person name="Hayashi T."/>
            <person name="Sahin N."/>
            <person name="Tani A."/>
        </authorList>
    </citation>
    <scope>NUCLEOTIDE SEQUENCE</scope>
    <source>
        <strain evidence="3">DSM 22415</strain>
    </source>
</reference>
<evidence type="ECO:0000313" key="6">
    <source>
        <dbReference type="Proteomes" id="UP001055303"/>
    </source>
</evidence>
<organism evidence="4 5">
    <name type="scientific">Methylobacterium dankookense</name>
    <dbReference type="NCBI Taxonomy" id="560405"/>
    <lineage>
        <taxon>Bacteria</taxon>
        <taxon>Pseudomonadati</taxon>
        <taxon>Pseudomonadota</taxon>
        <taxon>Alphaproteobacteria</taxon>
        <taxon>Hyphomicrobiales</taxon>
        <taxon>Methylobacteriaceae</taxon>
        <taxon>Methylobacterium</taxon>
    </lineage>
</organism>
<dbReference type="Gene3D" id="1.10.530.10">
    <property type="match status" value="1"/>
</dbReference>
<gene>
    <name evidence="3" type="ORF">IFDJLNFL_4274</name>
    <name evidence="4" type="ORF">MTDSW087_05384</name>
</gene>
<feature type="region of interest" description="Disordered" evidence="1">
    <location>
        <begin position="404"/>
        <end position="433"/>
    </location>
</feature>
<evidence type="ECO:0000259" key="2">
    <source>
        <dbReference type="Pfam" id="PF18013"/>
    </source>
</evidence>
<dbReference type="InterPro" id="IPR041219">
    <property type="entry name" value="Phage_lysozyme2"/>
</dbReference>
<dbReference type="EMBL" id="BPQI01000144">
    <property type="protein sequence ID" value="GJD58355.1"/>
    <property type="molecule type" value="Genomic_DNA"/>
</dbReference>
<proteinExistence type="predicted"/>
<dbReference type="Pfam" id="PF18013">
    <property type="entry name" value="Phage_lysozyme2"/>
    <property type="match status" value="1"/>
</dbReference>
<feature type="domain" description="Phage tail lysozyme" evidence="2">
    <location>
        <begin position="464"/>
        <end position="574"/>
    </location>
</feature>
<dbReference type="OrthoDB" id="7969855at2"/>
<evidence type="ECO:0000313" key="5">
    <source>
        <dbReference type="Proteomes" id="UP000401717"/>
    </source>
</evidence>
<sequence>MADERLRLVAEVTDQFTAPLGRMETALRRTGNAARETAGQLKKDWEPFQGVLGRTTAALQGITSPLAALGAGSLAAGLSITGMATALRNFTTSTRDLSIMSKEVGLTVDQLRGLNRMGDEFGISADRMQGGVRTFAENMSQIRKRYGDAYMALQGMNMNELIEKLVSAPNMKSAMEAAAEEIGKLGDPVRGRRVAETLLGLPEFRAVASEFKDRFGRVWGETIADIGRIGPETEKAARDFEKSIGKIGDAAERLKLRILGPMAKGISGLIEDADKNGLGGSAEEQALKALVNPGGGPSARDRLEGRRNQVQRQLDLLNQNPAAPDFERKRDRMVEELRRVGDELEKLRAGGASAQQMSFSGPGGSGSLIHRAGFSGVGLPRGPLSGGGFPMLTDGDGTPVAGPRMAPGARSGSPTLPQAGPLAEGGAPRGNGVGTPRAARMGQMMGWAMDQLRREGVPEANLRQSAAHLVGQAFMESGLDPNKVHDQGTGLGIYGARDPKGWGEYPGARRSNMVRWLEANGYARNSAEGQMRYMVREAMGGGYPRTKGILMGQGSGDARLDTNAITKEFERPLVINDRYGAVANAFRTGPSDASSAGGEDSPWFNRPRSNEPGKMSRVRDDEIPVPGSGERPGDVLMRRMYGGSGAGGGMQIPGSPVQEHRMTIDFQNAPAGMKTSAKMGSLFKDTTVTKSRQLNGSVFA</sequence>
<dbReference type="EMBL" id="CABFVH010000063">
    <property type="protein sequence ID" value="VUF15640.1"/>
    <property type="molecule type" value="Genomic_DNA"/>
</dbReference>
<keyword evidence="6" id="KW-1185">Reference proteome</keyword>
<name>A0A564G719_9HYPH</name>
<feature type="region of interest" description="Disordered" evidence="1">
    <location>
        <begin position="589"/>
        <end position="636"/>
    </location>
</feature>
<dbReference type="RefSeq" id="WP_144768401.1">
    <property type="nucleotide sequence ID" value="NZ_BPQI01000144.1"/>
</dbReference>
<dbReference type="Proteomes" id="UP001055303">
    <property type="component" value="Unassembled WGS sequence"/>
</dbReference>
<dbReference type="AlphaFoldDB" id="A0A564G719"/>
<reference evidence="3" key="3">
    <citation type="submission" date="2021-08" db="EMBL/GenBank/DDBJ databases">
        <authorList>
            <person name="Tani A."/>
            <person name="Ola A."/>
            <person name="Ogura Y."/>
            <person name="Katsura K."/>
            <person name="Hayashi T."/>
        </authorList>
    </citation>
    <scope>NUCLEOTIDE SEQUENCE</scope>
    <source>
        <strain evidence="3">DSM 22415</strain>
    </source>
</reference>
<accession>A0A564G719</accession>
<reference evidence="4 5" key="1">
    <citation type="submission" date="2019-06" db="EMBL/GenBank/DDBJ databases">
        <authorList>
            <person name="Rodrigo-Torres L."/>
            <person name="Arahal R. D."/>
            <person name="Lucena T."/>
        </authorList>
    </citation>
    <scope>NUCLEOTIDE SEQUENCE [LARGE SCALE GENOMIC DNA]</scope>
    <source>
        <strain evidence="4 5">SW08-7</strain>
    </source>
</reference>
<evidence type="ECO:0000313" key="4">
    <source>
        <dbReference type="EMBL" id="VUF15640.1"/>
    </source>
</evidence>
<protein>
    <recommendedName>
        <fullName evidence="2">Phage tail lysozyme domain-containing protein</fullName>
    </recommendedName>
</protein>
<evidence type="ECO:0000256" key="1">
    <source>
        <dbReference type="SAM" id="MobiDB-lite"/>
    </source>
</evidence>
<evidence type="ECO:0000313" key="3">
    <source>
        <dbReference type="EMBL" id="GJD58355.1"/>
    </source>
</evidence>
<dbReference type="Proteomes" id="UP000401717">
    <property type="component" value="Unassembled WGS sequence"/>
</dbReference>